<feature type="coiled-coil region" evidence="1">
    <location>
        <begin position="89"/>
        <end position="116"/>
    </location>
</feature>
<evidence type="ECO:0000259" key="2">
    <source>
        <dbReference type="Pfam" id="PF01548"/>
    </source>
</evidence>
<dbReference type="GO" id="GO:0003677">
    <property type="term" value="F:DNA binding"/>
    <property type="evidence" value="ECO:0007669"/>
    <property type="project" value="InterPro"/>
</dbReference>
<evidence type="ECO:0000256" key="1">
    <source>
        <dbReference type="SAM" id="Coils"/>
    </source>
</evidence>
<dbReference type="EMBL" id="CP022605">
    <property type="protein sequence ID" value="ASV88233.1"/>
    <property type="molecule type" value="Genomic_DNA"/>
</dbReference>
<dbReference type="PANTHER" id="PTHR33055:SF13">
    <property type="entry name" value="TRANSPOSASE"/>
    <property type="match status" value="1"/>
</dbReference>
<reference evidence="4 5" key="1">
    <citation type="submission" date="2017-07" db="EMBL/GenBank/DDBJ databases">
        <title>Phylogenetic study on the rhizospheric bacterium Ochrobactrum sp. A44.</title>
        <authorList>
            <person name="Krzyzanowska D.M."/>
            <person name="Ossowicki A."/>
            <person name="Rajewska M."/>
            <person name="Maciag T."/>
            <person name="Kaczynski Z."/>
            <person name="Czerwicka M."/>
            <person name="Jafra S."/>
        </authorList>
    </citation>
    <scope>NUCLEOTIDE SEQUENCE [LARGE SCALE GENOMIC DNA]</scope>
    <source>
        <strain evidence="4 5">A44</strain>
        <plasmid evidence="4 5">unnamed1</plasmid>
    </source>
</reference>
<dbReference type="GO" id="GO:0004803">
    <property type="term" value="F:transposase activity"/>
    <property type="evidence" value="ECO:0007669"/>
    <property type="project" value="InterPro"/>
</dbReference>
<geneLocation type="plasmid" evidence="4 5">
    <name>unnamed1</name>
</geneLocation>
<proteinExistence type="predicted"/>
<protein>
    <submittedName>
        <fullName evidence="4">Transposase family protein</fullName>
    </submittedName>
</protein>
<name>A0A248UN22_9HYPH</name>
<accession>A0A248UN22</accession>
<dbReference type="PANTHER" id="PTHR33055">
    <property type="entry name" value="TRANSPOSASE FOR INSERTION SEQUENCE ELEMENT IS1111A"/>
    <property type="match status" value="1"/>
</dbReference>
<dbReference type="Proteomes" id="UP000215256">
    <property type="component" value="Plasmid unnamed1"/>
</dbReference>
<gene>
    <name evidence="4" type="ORF">CES85_2945</name>
</gene>
<dbReference type="GO" id="GO:0006313">
    <property type="term" value="P:DNA transposition"/>
    <property type="evidence" value="ECO:0007669"/>
    <property type="project" value="InterPro"/>
</dbReference>
<dbReference type="InterPro" id="IPR003346">
    <property type="entry name" value="Transposase_20"/>
</dbReference>
<dbReference type="Pfam" id="PF02371">
    <property type="entry name" value="Transposase_20"/>
    <property type="match status" value="1"/>
</dbReference>
<organism evidence="4 5">
    <name type="scientific">Ochrobactrum quorumnocens</name>
    <dbReference type="NCBI Taxonomy" id="271865"/>
    <lineage>
        <taxon>Bacteria</taxon>
        <taxon>Pseudomonadati</taxon>
        <taxon>Pseudomonadota</taxon>
        <taxon>Alphaproteobacteria</taxon>
        <taxon>Hyphomicrobiales</taxon>
        <taxon>Brucellaceae</taxon>
        <taxon>Brucella/Ochrobactrum group</taxon>
        <taxon>Ochrobactrum</taxon>
    </lineage>
</organism>
<dbReference type="InterPro" id="IPR002525">
    <property type="entry name" value="Transp_IS110-like_N"/>
</dbReference>
<evidence type="ECO:0000313" key="5">
    <source>
        <dbReference type="Proteomes" id="UP000215256"/>
    </source>
</evidence>
<dbReference type="Pfam" id="PF01548">
    <property type="entry name" value="DEDD_Tnp_IS110"/>
    <property type="match status" value="1"/>
</dbReference>
<keyword evidence="1" id="KW-0175">Coiled coil</keyword>
<dbReference type="AlphaFoldDB" id="A0A248UN22"/>
<keyword evidence="4" id="KW-0614">Plasmid</keyword>
<evidence type="ECO:0000313" key="4">
    <source>
        <dbReference type="EMBL" id="ASV88233.1"/>
    </source>
</evidence>
<dbReference type="RefSeq" id="WP_244923360.1">
    <property type="nucleotide sequence ID" value="NZ_CP022605.1"/>
</dbReference>
<evidence type="ECO:0000259" key="3">
    <source>
        <dbReference type="Pfam" id="PF02371"/>
    </source>
</evidence>
<dbReference type="InterPro" id="IPR047650">
    <property type="entry name" value="Transpos_IS110"/>
</dbReference>
<sequence length="247" mass="27128">MAAANLPQVKVNPRRARRMFEGMGTLAKTDKVDAAMLAKMGSLLKLSPRPVPSPIHNDLKDLHLARAALVKDRTAAKNRAKAFSIPLLKRQNAERLKQIERQMQAIEAEIIAIIQVDAQLAANFSILTSIPGFSTIIAFSLIIDMPELGRLETNQAAALAGLAPMTRQSGKWRGQTFIAGGRANIRRVLYMPALGATRFNPDLKAKYDQLRAKGKPPKVAITAVMRKLIVLANARLKAHRCWAPKMA</sequence>
<dbReference type="KEGG" id="och:CES85_2945"/>
<feature type="domain" description="Transposase IS110-like N-terminal" evidence="2">
    <location>
        <begin position="4"/>
        <end position="82"/>
    </location>
</feature>
<feature type="domain" description="Transposase IS116/IS110/IS902 C-terminal" evidence="3">
    <location>
        <begin position="126"/>
        <end position="207"/>
    </location>
</feature>